<keyword evidence="4" id="KW-1185">Reference proteome</keyword>
<dbReference type="CDD" id="cd01948">
    <property type="entry name" value="EAL"/>
    <property type="match status" value="1"/>
</dbReference>
<dbReference type="InterPro" id="IPR029016">
    <property type="entry name" value="GAF-like_dom_sf"/>
</dbReference>
<dbReference type="InterPro" id="IPR052155">
    <property type="entry name" value="Biofilm_reg_signaling"/>
</dbReference>
<dbReference type="Pfam" id="PF00563">
    <property type="entry name" value="EAL"/>
    <property type="match status" value="1"/>
</dbReference>
<protein>
    <submittedName>
        <fullName evidence="3">EAL domain-containing protein</fullName>
    </submittedName>
</protein>
<dbReference type="InterPro" id="IPR035919">
    <property type="entry name" value="EAL_sf"/>
</dbReference>
<dbReference type="SMART" id="SM00052">
    <property type="entry name" value="EAL"/>
    <property type="match status" value="1"/>
</dbReference>
<dbReference type="PANTHER" id="PTHR44757:SF2">
    <property type="entry name" value="BIOFILM ARCHITECTURE MAINTENANCE PROTEIN MBAA"/>
    <property type="match status" value="1"/>
</dbReference>
<dbReference type="Pfam" id="PF00990">
    <property type="entry name" value="GGDEF"/>
    <property type="match status" value="1"/>
</dbReference>
<dbReference type="Proteomes" id="UP000680815">
    <property type="component" value="Unassembled WGS sequence"/>
</dbReference>
<dbReference type="CDD" id="cd01949">
    <property type="entry name" value="GGDEF"/>
    <property type="match status" value="1"/>
</dbReference>
<dbReference type="EMBL" id="JAGIYZ010000045">
    <property type="protein sequence ID" value="MBP0466950.1"/>
    <property type="molecule type" value="Genomic_DNA"/>
</dbReference>
<dbReference type="SMART" id="SM00267">
    <property type="entry name" value="GGDEF"/>
    <property type="match status" value="1"/>
</dbReference>
<dbReference type="SUPFAM" id="SSF55781">
    <property type="entry name" value="GAF domain-like"/>
    <property type="match status" value="1"/>
</dbReference>
<dbReference type="InterPro" id="IPR001633">
    <property type="entry name" value="EAL_dom"/>
</dbReference>
<organism evidence="3 4">
    <name type="scientific">Roseomonas nitratireducens</name>
    <dbReference type="NCBI Taxonomy" id="2820810"/>
    <lineage>
        <taxon>Bacteria</taxon>
        <taxon>Pseudomonadati</taxon>
        <taxon>Pseudomonadota</taxon>
        <taxon>Alphaproteobacteria</taxon>
        <taxon>Acetobacterales</taxon>
        <taxon>Roseomonadaceae</taxon>
        <taxon>Roseomonas</taxon>
    </lineage>
</organism>
<dbReference type="Pfam" id="PF01590">
    <property type="entry name" value="GAF"/>
    <property type="match status" value="1"/>
</dbReference>
<dbReference type="Gene3D" id="3.30.70.270">
    <property type="match status" value="1"/>
</dbReference>
<reference evidence="3 4" key="1">
    <citation type="submission" date="2021-03" db="EMBL/GenBank/DDBJ databases">
        <authorList>
            <person name="So Y."/>
        </authorList>
    </citation>
    <scope>NUCLEOTIDE SEQUENCE [LARGE SCALE GENOMIC DNA]</scope>
    <source>
        <strain evidence="3 4">PWR1</strain>
    </source>
</reference>
<dbReference type="SUPFAM" id="SSF141868">
    <property type="entry name" value="EAL domain-like"/>
    <property type="match status" value="1"/>
</dbReference>
<feature type="domain" description="EAL" evidence="1">
    <location>
        <begin position="355"/>
        <end position="613"/>
    </location>
</feature>
<dbReference type="RefSeq" id="WP_209354324.1">
    <property type="nucleotide sequence ID" value="NZ_JAGIYZ010000045.1"/>
</dbReference>
<accession>A0ABS4B026</accession>
<dbReference type="PANTHER" id="PTHR44757">
    <property type="entry name" value="DIGUANYLATE CYCLASE DGCP"/>
    <property type="match status" value="1"/>
</dbReference>
<evidence type="ECO:0000313" key="3">
    <source>
        <dbReference type="EMBL" id="MBP0466950.1"/>
    </source>
</evidence>
<feature type="domain" description="GGDEF" evidence="2">
    <location>
        <begin position="204"/>
        <end position="346"/>
    </location>
</feature>
<sequence>MNENGTGTPPDEAERRRLHLLQRMGILDTPPDERFEVFTRLAASVARTPVATISLVDRDRVWFKSSRGLPPGVTEVPRDIAACAHVLDSPDDVLVCPDARLDPRFRDSPLVTGDFGMRFYAGAPLKSPTGEVLGSLCIIDREPRDADPQVIEALRDLAQGVTTALRIHEMSELALKDPLTGLGNRRMFEEALTDAVERARRERAFVATALIDLDRFKSFNDVLGHSGGDAVLREAGQRIARTLGAGDMAARLGGDEFVLVTTLPAVEDPEARMRLVAERILAALQAEPLRFDGHVMPLGASIGVALRRAETAEPAAATVAALLRGADVALYNAKADGRGRASFFSDATASGIGSKHTLAADLRRCIQEGGSSLRLVLQPVRRLGAPAAPPDFEALLRWTHEAYGPIPPGSFIPVAERSGIASALDAWVLNEACRIIAGFPAPQPVIAVNVTPYFLVSSDFLATVDACLARHGIAADRLCIEMTERVLLEDFAPARRVTQELIRRGISVALDDFGAGHASFGYLSEVPLTKVKLDRSLTAAIGAGTPAAERAAAIVRGIIAMCHQLGHQVVVEGVETAVQLALLETLGADMVQGWHIGRPAPAEDFLPPAGRRAA</sequence>
<dbReference type="Gene3D" id="3.20.20.450">
    <property type="entry name" value="EAL domain"/>
    <property type="match status" value="1"/>
</dbReference>
<dbReference type="SUPFAM" id="SSF55073">
    <property type="entry name" value="Nucleotide cyclase"/>
    <property type="match status" value="1"/>
</dbReference>
<dbReference type="Gene3D" id="3.30.450.40">
    <property type="match status" value="1"/>
</dbReference>
<evidence type="ECO:0000313" key="4">
    <source>
        <dbReference type="Proteomes" id="UP000680815"/>
    </source>
</evidence>
<dbReference type="InterPro" id="IPR043128">
    <property type="entry name" value="Rev_trsase/Diguanyl_cyclase"/>
</dbReference>
<dbReference type="PROSITE" id="PS50887">
    <property type="entry name" value="GGDEF"/>
    <property type="match status" value="1"/>
</dbReference>
<dbReference type="InterPro" id="IPR029787">
    <property type="entry name" value="Nucleotide_cyclase"/>
</dbReference>
<dbReference type="SMART" id="SM00065">
    <property type="entry name" value="GAF"/>
    <property type="match status" value="1"/>
</dbReference>
<gene>
    <name evidence="3" type="ORF">J5Y09_23685</name>
</gene>
<name>A0ABS4B026_9PROT</name>
<dbReference type="InterPro" id="IPR003018">
    <property type="entry name" value="GAF"/>
</dbReference>
<dbReference type="InterPro" id="IPR000160">
    <property type="entry name" value="GGDEF_dom"/>
</dbReference>
<proteinExistence type="predicted"/>
<evidence type="ECO:0000259" key="1">
    <source>
        <dbReference type="PROSITE" id="PS50883"/>
    </source>
</evidence>
<comment type="caution">
    <text evidence="3">The sequence shown here is derived from an EMBL/GenBank/DDBJ whole genome shotgun (WGS) entry which is preliminary data.</text>
</comment>
<dbReference type="PROSITE" id="PS50883">
    <property type="entry name" value="EAL"/>
    <property type="match status" value="1"/>
</dbReference>
<evidence type="ECO:0000259" key="2">
    <source>
        <dbReference type="PROSITE" id="PS50887"/>
    </source>
</evidence>
<dbReference type="NCBIfam" id="TIGR00254">
    <property type="entry name" value="GGDEF"/>
    <property type="match status" value="1"/>
</dbReference>